<keyword evidence="10" id="KW-0173">Coenzyme A biosynthesis</keyword>
<evidence type="ECO:0000256" key="3">
    <source>
        <dbReference type="ARBA" id="ARBA00011738"/>
    </source>
</evidence>
<dbReference type="InterPro" id="IPR043129">
    <property type="entry name" value="ATPase_NBD"/>
</dbReference>
<dbReference type="EMBL" id="UINC01157349">
    <property type="protein sequence ID" value="SVD54288.1"/>
    <property type="molecule type" value="Genomic_DNA"/>
</dbReference>
<evidence type="ECO:0000256" key="9">
    <source>
        <dbReference type="ARBA" id="ARBA00022958"/>
    </source>
</evidence>
<comment type="subcellular location">
    <subcellularLocation>
        <location evidence="2">Cytoplasm</location>
    </subcellularLocation>
</comment>
<dbReference type="GO" id="GO:0004594">
    <property type="term" value="F:pantothenate kinase activity"/>
    <property type="evidence" value="ECO:0007669"/>
    <property type="project" value="InterPro"/>
</dbReference>
<dbReference type="NCBIfam" id="NF009855">
    <property type="entry name" value="PRK13321.1"/>
    <property type="match status" value="1"/>
</dbReference>
<evidence type="ECO:0000256" key="6">
    <source>
        <dbReference type="ARBA" id="ARBA00022741"/>
    </source>
</evidence>
<evidence type="ECO:0000256" key="2">
    <source>
        <dbReference type="ARBA" id="ARBA00004496"/>
    </source>
</evidence>
<dbReference type="CDD" id="cd24015">
    <property type="entry name" value="ASKHA_NBD_PanK-III"/>
    <property type="match status" value="1"/>
</dbReference>
<sequence length="224" mass="23979">PERRADEYGVLVWSLFHAAGMEGPRVSDVVVACVVPPLTTVIEGVCRDYFDAEPLVIGPGVKTGMPILYENPREVGADRVCNAVAAYERTNAATIVVDFGTATTFDYITPKGEYLGGVIAPGIGISLDALYTRTAKLPRVELVRPPTVVGRNTTGAIQAGVVYGYVELVDGIVGHIQRDEDVEARVLATGGLASLIAPESKTIEDVDEFLTLEGLRIVHVRNQS</sequence>
<evidence type="ECO:0000256" key="7">
    <source>
        <dbReference type="ARBA" id="ARBA00022777"/>
    </source>
</evidence>
<dbReference type="Pfam" id="PF03309">
    <property type="entry name" value="Pan_kinase"/>
    <property type="match status" value="1"/>
</dbReference>
<keyword evidence="8" id="KW-0067">ATP-binding</keyword>
<dbReference type="SUPFAM" id="SSF53067">
    <property type="entry name" value="Actin-like ATPase domain"/>
    <property type="match status" value="2"/>
</dbReference>
<dbReference type="AlphaFoldDB" id="A0A382W849"/>
<evidence type="ECO:0000256" key="1">
    <source>
        <dbReference type="ARBA" id="ARBA00001958"/>
    </source>
</evidence>
<accession>A0A382W849</accession>
<evidence type="ECO:0000256" key="10">
    <source>
        <dbReference type="ARBA" id="ARBA00022993"/>
    </source>
</evidence>
<evidence type="ECO:0000313" key="13">
    <source>
        <dbReference type="EMBL" id="SVD54288.1"/>
    </source>
</evidence>
<dbReference type="InterPro" id="IPR004619">
    <property type="entry name" value="Type_III_PanK"/>
</dbReference>
<comment type="similarity">
    <text evidence="11">Belongs to the type III pantothenate kinase family.</text>
</comment>
<keyword evidence="5" id="KW-0808">Transferase</keyword>
<evidence type="ECO:0000256" key="11">
    <source>
        <dbReference type="ARBA" id="ARBA00038036"/>
    </source>
</evidence>
<proteinExistence type="inferred from homology"/>
<feature type="non-terminal residue" evidence="13">
    <location>
        <position position="1"/>
    </location>
</feature>
<organism evidence="13">
    <name type="scientific">marine metagenome</name>
    <dbReference type="NCBI Taxonomy" id="408172"/>
    <lineage>
        <taxon>unclassified sequences</taxon>
        <taxon>metagenomes</taxon>
        <taxon>ecological metagenomes</taxon>
    </lineage>
</organism>
<keyword evidence="6" id="KW-0547">Nucleotide-binding</keyword>
<name>A0A382W849_9ZZZZ</name>
<reference evidence="13" key="1">
    <citation type="submission" date="2018-05" db="EMBL/GenBank/DDBJ databases">
        <authorList>
            <person name="Lanie J.A."/>
            <person name="Ng W.-L."/>
            <person name="Kazmierczak K.M."/>
            <person name="Andrzejewski T.M."/>
            <person name="Davidsen T.M."/>
            <person name="Wayne K.J."/>
            <person name="Tettelin H."/>
            <person name="Glass J.I."/>
            <person name="Rusch D."/>
            <person name="Podicherti R."/>
            <person name="Tsui H.-C.T."/>
            <person name="Winkler M.E."/>
        </authorList>
    </citation>
    <scope>NUCLEOTIDE SEQUENCE</scope>
</reference>
<comment type="cofactor">
    <cofactor evidence="1">
        <name>K(+)</name>
        <dbReference type="ChEBI" id="CHEBI:29103"/>
    </cofactor>
</comment>
<keyword evidence="4" id="KW-0963">Cytoplasm</keyword>
<dbReference type="GO" id="GO:0005524">
    <property type="term" value="F:ATP binding"/>
    <property type="evidence" value="ECO:0007669"/>
    <property type="project" value="UniProtKB-KW"/>
</dbReference>
<gene>
    <name evidence="13" type="ORF">METZ01_LOCUS407142</name>
</gene>
<dbReference type="GO" id="GO:0015937">
    <property type="term" value="P:coenzyme A biosynthetic process"/>
    <property type="evidence" value="ECO:0007669"/>
    <property type="project" value="UniProtKB-KW"/>
</dbReference>
<comment type="subunit">
    <text evidence="3">Homodimer.</text>
</comment>
<keyword evidence="7" id="KW-0418">Kinase</keyword>
<evidence type="ECO:0000256" key="4">
    <source>
        <dbReference type="ARBA" id="ARBA00022490"/>
    </source>
</evidence>
<evidence type="ECO:0000256" key="12">
    <source>
        <dbReference type="ARBA" id="ARBA00040883"/>
    </source>
</evidence>
<keyword evidence="9" id="KW-0630">Potassium</keyword>
<dbReference type="Gene3D" id="3.30.420.40">
    <property type="match status" value="2"/>
</dbReference>
<dbReference type="NCBIfam" id="TIGR00671">
    <property type="entry name" value="baf"/>
    <property type="match status" value="1"/>
</dbReference>
<dbReference type="GO" id="GO:0005737">
    <property type="term" value="C:cytoplasm"/>
    <property type="evidence" value="ECO:0007669"/>
    <property type="project" value="UniProtKB-SubCell"/>
</dbReference>
<dbReference type="HAMAP" id="MF_01274">
    <property type="entry name" value="Pantothen_kinase_3"/>
    <property type="match status" value="1"/>
</dbReference>
<evidence type="ECO:0000256" key="5">
    <source>
        <dbReference type="ARBA" id="ARBA00022679"/>
    </source>
</evidence>
<dbReference type="PANTHER" id="PTHR34265">
    <property type="entry name" value="TYPE III PANTOTHENATE KINASE"/>
    <property type="match status" value="1"/>
</dbReference>
<evidence type="ECO:0000256" key="8">
    <source>
        <dbReference type="ARBA" id="ARBA00022840"/>
    </source>
</evidence>
<protein>
    <recommendedName>
        <fullName evidence="12">Type III pantothenate kinase</fullName>
    </recommendedName>
</protein>
<dbReference type="PANTHER" id="PTHR34265:SF1">
    <property type="entry name" value="TYPE III PANTOTHENATE KINASE"/>
    <property type="match status" value="1"/>
</dbReference>